<dbReference type="Gene3D" id="3.10.580.10">
    <property type="entry name" value="CBS-domain"/>
    <property type="match status" value="1"/>
</dbReference>
<dbReference type="PANTHER" id="PTHR43080">
    <property type="entry name" value="CBS DOMAIN-CONTAINING PROTEIN CBSX3, MITOCHONDRIAL"/>
    <property type="match status" value="1"/>
</dbReference>
<evidence type="ECO:0000313" key="5">
    <source>
        <dbReference type="Proteomes" id="UP000264589"/>
    </source>
</evidence>
<dbReference type="InParanoid" id="A0A371RGD6"/>
<gene>
    <name evidence="4" type="ORF">DX908_03960</name>
</gene>
<keyword evidence="1 2" id="KW-0129">CBS domain</keyword>
<comment type="caution">
    <text evidence="4">The sequence shown here is derived from an EMBL/GenBank/DDBJ whole genome shotgun (WGS) entry which is preliminary data.</text>
</comment>
<organism evidence="4 5">
    <name type="scientific">Parvularcula marina</name>
    <dbReference type="NCBI Taxonomy" id="2292771"/>
    <lineage>
        <taxon>Bacteria</taxon>
        <taxon>Pseudomonadati</taxon>
        <taxon>Pseudomonadota</taxon>
        <taxon>Alphaproteobacteria</taxon>
        <taxon>Parvularculales</taxon>
        <taxon>Parvularculaceae</taxon>
        <taxon>Parvularcula</taxon>
    </lineage>
</organism>
<proteinExistence type="predicted"/>
<dbReference type="InterPro" id="IPR051257">
    <property type="entry name" value="Diverse_CBS-Domain"/>
</dbReference>
<dbReference type="InterPro" id="IPR044725">
    <property type="entry name" value="CBSX3_CBS_dom"/>
</dbReference>
<accession>A0A371RGD6</accession>
<dbReference type="OrthoDB" id="9807125at2"/>
<feature type="domain" description="CBS" evidence="3">
    <location>
        <begin position="10"/>
        <end position="69"/>
    </location>
</feature>
<dbReference type="CDD" id="cd04623">
    <property type="entry name" value="CBS_pair_bac_euk"/>
    <property type="match status" value="1"/>
</dbReference>
<protein>
    <submittedName>
        <fullName evidence="4">CBS domain-containing protein</fullName>
    </submittedName>
</protein>
<evidence type="ECO:0000259" key="3">
    <source>
        <dbReference type="PROSITE" id="PS51371"/>
    </source>
</evidence>
<dbReference type="Proteomes" id="UP000264589">
    <property type="component" value="Unassembled WGS sequence"/>
</dbReference>
<dbReference type="Pfam" id="PF00571">
    <property type="entry name" value="CBS"/>
    <property type="match status" value="2"/>
</dbReference>
<dbReference type="SMART" id="SM00116">
    <property type="entry name" value="CBS"/>
    <property type="match status" value="2"/>
</dbReference>
<evidence type="ECO:0000313" key="4">
    <source>
        <dbReference type="EMBL" id="RFB04510.1"/>
    </source>
</evidence>
<sequence>MRAKDVLQGKGHDVITISPDATLGEAISLLAEKNIGAVLVSAGGGAIDGILSERDVVRVLNGAPTGHRETKVSEVMTQKVITCGPDATIDELLGQMTERRVRHMPIVDGGRLVGLLSIGDVVKHRIKEAVGEAEALKSYISTG</sequence>
<dbReference type="PROSITE" id="PS51371">
    <property type="entry name" value="CBS"/>
    <property type="match status" value="2"/>
</dbReference>
<evidence type="ECO:0000256" key="1">
    <source>
        <dbReference type="ARBA" id="ARBA00023122"/>
    </source>
</evidence>
<reference evidence="4 5" key="1">
    <citation type="submission" date="2018-08" db="EMBL/GenBank/DDBJ databases">
        <title>Parvularcula sp. SM1705, isolated from surface water of the South Sea China.</title>
        <authorList>
            <person name="Sun L."/>
        </authorList>
    </citation>
    <scope>NUCLEOTIDE SEQUENCE [LARGE SCALE GENOMIC DNA]</scope>
    <source>
        <strain evidence="4 5">SM1705</strain>
    </source>
</reference>
<dbReference type="SUPFAM" id="SSF54631">
    <property type="entry name" value="CBS-domain pair"/>
    <property type="match status" value="1"/>
</dbReference>
<dbReference type="EMBL" id="QUQO01000001">
    <property type="protein sequence ID" value="RFB04510.1"/>
    <property type="molecule type" value="Genomic_DNA"/>
</dbReference>
<dbReference type="InterPro" id="IPR000644">
    <property type="entry name" value="CBS_dom"/>
</dbReference>
<name>A0A371RGD6_9PROT</name>
<dbReference type="RefSeq" id="WP_116391142.1">
    <property type="nucleotide sequence ID" value="NZ_QUQO01000001.1"/>
</dbReference>
<feature type="domain" description="CBS" evidence="3">
    <location>
        <begin position="76"/>
        <end position="134"/>
    </location>
</feature>
<dbReference type="PANTHER" id="PTHR43080:SF2">
    <property type="entry name" value="CBS DOMAIN-CONTAINING PROTEIN"/>
    <property type="match status" value="1"/>
</dbReference>
<evidence type="ECO:0000256" key="2">
    <source>
        <dbReference type="PROSITE-ProRule" id="PRU00703"/>
    </source>
</evidence>
<dbReference type="AlphaFoldDB" id="A0A371RGD6"/>
<keyword evidence="5" id="KW-1185">Reference proteome</keyword>
<dbReference type="InterPro" id="IPR046342">
    <property type="entry name" value="CBS_dom_sf"/>
</dbReference>